<organism evidence="1 2">
    <name type="scientific">Frischella japonica</name>
    <dbReference type="NCBI Taxonomy" id="2741544"/>
    <lineage>
        <taxon>Bacteria</taxon>
        <taxon>Pseudomonadati</taxon>
        <taxon>Pseudomonadota</taxon>
        <taxon>Gammaproteobacteria</taxon>
        <taxon>Orbales</taxon>
        <taxon>Orbaceae</taxon>
        <taxon>Frischella</taxon>
    </lineage>
</organism>
<proteinExistence type="predicted"/>
<dbReference type="SUPFAM" id="SSF55298">
    <property type="entry name" value="YjgF-like"/>
    <property type="match status" value="1"/>
</dbReference>
<dbReference type="InterPro" id="IPR006175">
    <property type="entry name" value="YjgF/YER057c/UK114"/>
</dbReference>
<dbReference type="InterPro" id="IPR035709">
    <property type="entry name" value="YoaB-like"/>
</dbReference>
<evidence type="ECO:0000313" key="1">
    <source>
        <dbReference type="EMBL" id="MBC9130298.1"/>
    </source>
</evidence>
<dbReference type="PANTHER" id="PTHR47328">
    <property type="match status" value="1"/>
</dbReference>
<keyword evidence="2" id="KW-1185">Reference proteome</keyword>
<reference evidence="1 2" key="1">
    <citation type="submission" date="2020-06" db="EMBL/GenBank/DDBJ databases">
        <title>Frischella cerana isolated from Apis cerana gut homogenate.</title>
        <authorList>
            <person name="Wolter L.A."/>
            <person name="Suenami S."/>
            <person name="Miyazaki R."/>
        </authorList>
    </citation>
    <scope>NUCLEOTIDE SEQUENCE [LARGE SCALE GENOMIC DNA]</scope>
    <source>
        <strain evidence="1 2">Ac13</strain>
    </source>
</reference>
<dbReference type="EMBL" id="JABURY010000006">
    <property type="protein sequence ID" value="MBC9130298.1"/>
    <property type="molecule type" value="Genomic_DNA"/>
</dbReference>
<dbReference type="Pfam" id="PF01042">
    <property type="entry name" value="Ribonuc_L-PSP"/>
    <property type="match status" value="1"/>
</dbReference>
<evidence type="ECO:0000313" key="2">
    <source>
        <dbReference type="Proteomes" id="UP000651208"/>
    </source>
</evidence>
<dbReference type="InterPro" id="IPR035959">
    <property type="entry name" value="RutC-like_sf"/>
</dbReference>
<dbReference type="CDD" id="cd06150">
    <property type="entry name" value="YjgF_YER057c_UK114_like_2"/>
    <property type="match status" value="1"/>
</dbReference>
<gene>
    <name evidence="1" type="ORF">FcAc13_03130</name>
</gene>
<dbReference type="Proteomes" id="UP000651208">
    <property type="component" value="Unassembled WGS sequence"/>
</dbReference>
<dbReference type="PANTHER" id="PTHR47328:SF1">
    <property type="entry name" value="RUTC FAMILY PROTEIN YOAB"/>
    <property type="match status" value="1"/>
</dbReference>
<accession>A0ABR7QVP1</accession>
<name>A0ABR7QVP1_9GAMM</name>
<dbReference type="RefSeq" id="WP_187754731.1">
    <property type="nucleotide sequence ID" value="NZ_JABURY010000006.1"/>
</dbReference>
<sequence>MTIEYIDPMECWSEAVIYNGIVYYTSVPINLVDDAYIQTQSALTEIDKMLVRVGSDKNLILDATIFIVDKADLPAMNQAWKEWVVKGRAPVRCTVQSNLMHDDYKVEIKIIAGLKNNMSKQI</sequence>
<dbReference type="Gene3D" id="3.30.1330.40">
    <property type="entry name" value="RutC-like"/>
    <property type="match status" value="1"/>
</dbReference>
<protein>
    <submittedName>
        <fullName evidence="1">RidA family protein</fullName>
    </submittedName>
</protein>
<comment type="caution">
    <text evidence="1">The sequence shown here is derived from an EMBL/GenBank/DDBJ whole genome shotgun (WGS) entry which is preliminary data.</text>
</comment>